<gene>
    <name evidence="1" type="ORF">ND2E_3802</name>
</gene>
<name>A0A099KH32_COLPS</name>
<evidence type="ECO:0000313" key="2">
    <source>
        <dbReference type="Proteomes" id="UP000029843"/>
    </source>
</evidence>
<dbReference type="InterPro" id="IPR011010">
    <property type="entry name" value="DNA_brk_join_enz"/>
</dbReference>
<reference evidence="1 2" key="1">
    <citation type="submission" date="2014-08" db="EMBL/GenBank/DDBJ databases">
        <title>Genomic and Phenotypic Diversity of Colwellia psychrerythraea strains from Disparate Marine Basins.</title>
        <authorList>
            <person name="Techtmann S.M."/>
            <person name="Stelling S.C."/>
            <person name="Utturkar S.M."/>
            <person name="Alshibli N."/>
            <person name="Harris A."/>
            <person name="Brown S.D."/>
            <person name="Hazen T.C."/>
        </authorList>
    </citation>
    <scope>NUCLEOTIDE SEQUENCE [LARGE SCALE GENOMIC DNA]</scope>
    <source>
        <strain evidence="1 2">ND2E</strain>
    </source>
</reference>
<dbReference type="PATRIC" id="fig|28229.4.peg.2954"/>
<accession>A0A099KH32</accession>
<dbReference type="EMBL" id="JQED01000040">
    <property type="protein sequence ID" value="KGJ89611.1"/>
    <property type="molecule type" value="Genomic_DNA"/>
</dbReference>
<sequence length="709" mass="81000">MELLDHSLLDQHTVESFYSKFPKEERTDIGIKQWKLLFRLETAFNKKPMTEFLGNVGFLDDKWPISETYTIDWKADQFLASKNSYPLILLLKITIYHHVQTLKQNPSIFHSNMSMFMEVFGKQFAREGILTASINEPFVPALVITEEKLAHYISNAITDGCVFSSNLLSFLRKVITTPQSQFDEASFLNIECELPWRNHKRKNGLKSEDVYLNSLLDEKKQRKKAKSYMAFSEEVCEKTLDFVIPLVTEHSQTLKKIFDIADNKNSQQPKNQKIFTAEARDKILIHSELLESIKPIKLHGGYNFPFAYINELYEIVQGAALWIIFLTTALRNEDVRKNLLRKCYESDDESDLVYYIVTDISKTDQKDYLVPVPEITVKAIDFLNSINYAPENITHLVVRRTLNRGGSPAKTWHYTNGDQVNTLLRKVAGIVGVDVLDGLEESDNPEGMAHRCRATMAGWIGTNSPLAVMIIRRLFGHTNGIMPEQYLQGNKAVQETRDEIQQKTYHDLSNSIADAVVNNNVGGSMKRNIQDGKEHIKQRIIEEAEVNNESLTQGEIRLRLRDRIAHILFHRLKNGEILGLQTPLAFVCMRNPASANDAPCAIDSNKRTLLQKNISKSFAKGLQMSGLPELDNCKGPLCKHALLFNSPITKLLLEQFNYYAAYLKGIKQTDINLDEEAERFINLYSAPLADVYPEIMEKISTEQSEIQHD</sequence>
<dbReference type="RefSeq" id="WP_033094630.1">
    <property type="nucleotide sequence ID" value="NZ_JQED01000040.1"/>
</dbReference>
<evidence type="ECO:0000313" key="1">
    <source>
        <dbReference type="EMBL" id="KGJ89611.1"/>
    </source>
</evidence>
<dbReference type="AlphaFoldDB" id="A0A099KH32"/>
<dbReference type="SUPFAM" id="SSF56349">
    <property type="entry name" value="DNA breaking-rejoining enzymes"/>
    <property type="match status" value="1"/>
</dbReference>
<organism evidence="1 2">
    <name type="scientific">Colwellia psychrerythraea</name>
    <name type="common">Vibrio psychroerythus</name>
    <dbReference type="NCBI Taxonomy" id="28229"/>
    <lineage>
        <taxon>Bacteria</taxon>
        <taxon>Pseudomonadati</taxon>
        <taxon>Pseudomonadota</taxon>
        <taxon>Gammaproteobacteria</taxon>
        <taxon>Alteromonadales</taxon>
        <taxon>Colwelliaceae</taxon>
        <taxon>Colwellia</taxon>
    </lineage>
</organism>
<protein>
    <submittedName>
        <fullName evidence="1">Uncharacterized protein</fullName>
    </submittedName>
</protein>
<dbReference type="GO" id="GO:0003677">
    <property type="term" value="F:DNA binding"/>
    <property type="evidence" value="ECO:0007669"/>
    <property type="project" value="InterPro"/>
</dbReference>
<proteinExistence type="predicted"/>
<dbReference type="OrthoDB" id="6319745at2"/>
<dbReference type="Proteomes" id="UP000029843">
    <property type="component" value="Unassembled WGS sequence"/>
</dbReference>
<comment type="caution">
    <text evidence="1">The sequence shown here is derived from an EMBL/GenBank/DDBJ whole genome shotgun (WGS) entry which is preliminary data.</text>
</comment>